<comment type="caution">
    <text evidence="1">The sequence shown here is derived from an EMBL/GenBank/DDBJ whole genome shotgun (WGS) entry which is preliminary data.</text>
</comment>
<dbReference type="EMBL" id="JAHLJV010000057">
    <property type="protein sequence ID" value="KAK1580226.1"/>
    <property type="molecule type" value="Genomic_DNA"/>
</dbReference>
<sequence length="71" mass="8059">MILILYFPAVLRVLLLCTYAALRGRLRYVLLSAQVHRGVRFRTRALEIEANCNGTLECCSFLGLDQLIFVA</sequence>
<dbReference type="RefSeq" id="XP_060411283.1">
    <property type="nucleotide sequence ID" value="XM_060558451.1"/>
</dbReference>
<organism evidence="1 2">
    <name type="scientific">Colletotrichum navitas</name>
    <dbReference type="NCBI Taxonomy" id="681940"/>
    <lineage>
        <taxon>Eukaryota</taxon>
        <taxon>Fungi</taxon>
        <taxon>Dikarya</taxon>
        <taxon>Ascomycota</taxon>
        <taxon>Pezizomycotina</taxon>
        <taxon>Sordariomycetes</taxon>
        <taxon>Hypocreomycetidae</taxon>
        <taxon>Glomerellales</taxon>
        <taxon>Glomerellaceae</taxon>
        <taxon>Colletotrichum</taxon>
        <taxon>Colletotrichum graminicola species complex</taxon>
    </lineage>
</organism>
<name>A0AAD8PTF9_9PEZI</name>
<gene>
    <name evidence="1" type="ORF">LY79DRAFT_562152</name>
</gene>
<protein>
    <submittedName>
        <fullName evidence="1">Uncharacterized protein</fullName>
    </submittedName>
</protein>
<evidence type="ECO:0000313" key="2">
    <source>
        <dbReference type="Proteomes" id="UP001230504"/>
    </source>
</evidence>
<proteinExistence type="predicted"/>
<evidence type="ECO:0000313" key="1">
    <source>
        <dbReference type="EMBL" id="KAK1580226.1"/>
    </source>
</evidence>
<dbReference type="Proteomes" id="UP001230504">
    <property type="component" value="Unassembled WGS sequence"/>
</dbReference>
<keyword evidence="2" id="KW-1185">Reference proteome</keyword>
<dbReference type="AlphaFoldDB" id="A0AAD8PTF9"/>
<dbReference type="GeneID" id="85442691"/>
<reference evidence="1" key="1">
    <citation type="submission" date="2021-06" db="EMBL/GenBank/DDBJ databases">
        <title>Comparative genomics, transcriptomics and evolutionary studies reveal genomic signatures of adaptation to plant cell wall in hemibiotrophic fungi.</title>
        <authorList>
            <consortium name="DOE Joint Genome Institute"/>
            <person name="Baroncelli R."/>
            <person name="Diaz J.F."/>
            <person name="Benocci T."/>
            <person name="Peng M."/>
            <person name="Battaglia E."/>
            <person name="Haridas S."/>
            <person name="Andreopoulos W."/>
            <person name="Labutti K."/>
            <person name="Pangilinan J."/>
            <person name="Floch G.L."/>
            <person name="Makela M.R."/>
            <person name="Henrissat B."/>
            <person name="Grigoriev I.V."/>
            <person name="Crouch J.A."/>
            <person name="De Vries R.P."/>
            <person name="Sukno S.A."/>
            <person name="Thon M.R."/>
        </authorList>
    </citation>
    <scope>NUCLEOTIDE SEQUENCE</scope>
    <source>
        <strain evidence="1">CBS 125086</strain>
    </source>
</reference>
<accession>A0AAD8PTF9</accession>